<dbReference type="STRING" id="3847.K7MH59"/>
<dbReference type="InParanoid" id="K7MH59"/>
<reference evidence="1 2" key="1">
    <citation type="journal article" date="2010" name="Nature">
        <title>Genome sequence of the palaeopolyploid soybean.</title>
        <authorList>
            <person name="Schmutz J."/>
            <person name="Cannon S.B."/>
            <person name="Schlueter J."/>
            <person name="Ma J."/>
            <person name="Mitros T."/>
            <person name="Nelson W."/>
            <person name="Hyten D.L."/>
            <person name="Song Q."/>
            <person name="Thelen J.J."/>
            <person name="Cheng J."/>
            <person name="Xu D."/>
            <person name="Hellsten U."/>
            <person name="May G.D."/>
            <person name="Yu Y."/>
            <person name="Sakurai T."/>
            <person name="Umezawa T."/>
            <person name="Bhattacharyya M.K."/>
            <person name="Sandhu D."/>
            <person name="Valliyodan B."/>
            <person name="Lindquist E."/>
            <person name="Peto M."/>
            <person name="Grant D."/>
            <person name="Shu S."/>
            <person name="Goodstein D."/>
            <person name="Barry K."/>
            <person name="Futrell-Griggs M."/>
            <person name="Abernathy B."/>
            <person name="Du J."/>
            <person name="Tian Z."/>
            <person name="Zhu L."/>
            <person name="Gill N."/>
            <person name="Joshi T."/>
            <person name="Libault M."/>
            <person name="Sethuraman A."/>
            <person name="Zhang X.-C."/>
            <person name="Shinozaki K."/>
            <person name="Nguyen H.T."/>
            <person name="Wing R.A."/>
            <person name="Cregan P."/>
            <person name="Specht J."/>
            <person name="Grimwood J."/>
            <person name="Rokhsar D."/>
            <person name="Stacey G."/>
            <person name="Shoemaker R.C."/>
            <person name="Jackson S.A."/>
        </authorList>
    </citation>
    <scope>NUCLEOTIDE SEQUENCE [LARGE SCALE GENOMIC DNA]</scope>
    <source>
        <strain evidence="2">cv. Williams 82</strain>
        <tissue evidence="1">Callus</tissue>
    </source>
</reference>
<keyword evidence="3" id="KW-1185">Reference proteome</keyword>
<dbReference type="Gramene" id="KRH08178">
    <property type="protein sequence ID" value="KRH08178"/>
    <property type="gene ID" value="GLYMA_16G134200"/>
</dbReference>
<evidence type="ECO:0000313" key="3">
    <source>
        <dbReference type="Proteomes" id="UP000008827"/>
    </source>
</evidence>
<dbReference type="Proteomes" id="UP000008827">
    <property type="component" value="Chromosome 16"/>
</dbReference>
<gene>
    <name evidence="1" type="ORF">GLYMA_16G134200</name>
</gene>
<dbReference type="eggNOG" id="KOG0082">
    <property type="taxonomic scope" value="Eukaryota"/>
</dbReference>
<organism evidence="2">
    <name type="scientific">Glycine max</name>
    <name type="common">Soybean</name>
    <name type="synonym">Glycine hispida</name>
    <dbReference type="NCBI Taxonomy" id="3847"/>
    <lineage>
        <taxon>Eukaryota</taxon>
        <taxon>Viridiplantae</taxon>
        <taxon>Streptophyta</taxon>
        <taxon>Embryophyta</taxon>
        <taxon>Tracheophyta</taxon>
        <taxon>Spermatophyta</taxon>
        <taxon>Magnoliopsida</taxon>
        <taxon>eudicotyledons</taxon>
        <taxon>Gunneridae</taxon>
        <taxon>Pentapetalae</taxon>
        <taxon>rosids</taxon>
        <taxon>fabids</taxon>
        <taxon>Fabales</taxon>
        <taxon>Fabaceae</taxon>
        <taxon>Papilionoideae</taxon>
        <taxon>50 kb inversion clade</taxon>
        <taxon>NPAAA clade</taxon>
        <taxon>indigoferoid/millettioid clade</taxon>
        <taxon>Phaseoleae</taxon>
        <taxon>Glycine</taxon>
        <taxon>Glycine subgen. Soja</taxon>
    </lineage>
</organism>
<reference evidence="1" key="3">
    <citation type="submission" date="2018-07" db="EMBL/GenBank/DDBJ databases">
        <title>WGS assembly of Glycine max.</title>
        <authorList>
            <person name="Schmutz J."/>
            <person name="Cannon S."/>
            <person name="Schlueter J."/>
            <person name="Ma J."/>
            <person name="Mitros T."/>
            <person name="Nelson W."/>
            <person name="Hyten D."/>
            <person name="Song Q."/>
            <person name="Thelen J."/>
            <person name="Cheng J."/>
            <person name="Xu D."/>
            <person name="Hellsten U."/>
            <person name="May G."/>
            <person name="Yu Y."/>
            <person name="Sakurai T."/>
            <person name="Umezawa T."/>
            <person name="Bhattacharyya M."/>
            <person name="Sandhu D."/>
            <person name="Valliyodan B."/>
            <person name="Lindquist E."/>
            <person name="Peto M."/>
            <person name="Grant D."/>
            <person name="Shu S."/>
            <person name="Goodstein D."/>
            <person name="Barry K."/>
            <person name="Futrell-Griggs M."/>
            <person name="Abernathy B."/>
            <person name="Du J."/>
            <person name="Tian Z."/>
            <person name="Zhu L."/>
            <person name="Gill N."/>
            <person name="Joshi T."/>
            <person name="Libault M."/>
            <person name="Sethuraman A."/>
            <person name="Zhang X."/>
            <person name="Shinozaki K."/>
            <person name="Nguyen H."/>
            <person name="Wing R."/>
            <person name="Cregan P."/>
            <person name="Specht J."/>
            <person name="Grimwood J."/>
            <person name="Rokhsar D."/>
            <person name="Stacey G."/>
            <person name="Shoemaker R."/>
            <person name="Jackson S."/>
        </authorList>
    </citation>
    <scope>NUCLEOTIDE SEQUENCE</scope>
    <source>
        <tissue evidence="1">Callus</tissue>
    </source>
</reference>
<accession>K7MH59</accession>
<evidence type="ECO:0000313" key="1">
    <source>
        <dbReference type="EMBL" id="KRH08178.1"/>
    </source>
</evidence>
<name>K7MH59_SOYBN</name>
<dbReference type="EnsemblPlants" id="KRH08178">
    <property type="protein sequence ID" value="KRH08178"/>
    <property type="gene ID" value="GLYMA_16G134200"/>
</dbReference>
<protein>
    <submittedName>
        <fullName evidence="1 2">Uncharacterized protein</fullName>
    </submittedName>
</protein>
<dbReference type="AlphaFoldDB" id="K7MH59"/>
<dbReference type="PaxDb" id="3847-GLYMA16G24760.1"/>
<evidence type="ECO:0000313" key="2">
    <source>
        <dbReference type="EnsemblPlants" id="KRH08178"/>
    </source>
</evidence>
<sequence>MTTPAICPIWGEVRECWKLEAPIPLSFGTSKGEVLACQGFWKMEKRSMLSLEYPSTRVSSLKAEDIDAKCPHVITFDVDTYVLQLTKKKLTLQVFGQTCINDQCYIYWQGWADIWGKAGTKLVCSFLFLSVPSKSSNSLGEQPSSLASRTLPDYVEHGIVQKLLLVGCSGSGTSIIFKQVTVNVNWMHIYVTLFCIICPNYNFILLQINTESSFPVSLLIIYIKIKSDQLSQN</sequence>
<proteinExistence type="predicted"/>
<reference evidence="2" key="2">
    <citation type="submission" date="2018-02" db="UniProtKB">
        <authorList>
            <consortium name="EnsemblPlants"/>
        </authorList>
    </citation>
    <scope>IDENTIFICATION</scope>
    <source>
        <strain evidence="2">Williams 82</strain>
    </source>
</reference>
<dbReference type="HOGENOM" id="CLU_1191674_0_0_1"/>
<dbReference type="EMBL" id="CM000849">
    <property type="protein sequence ID" value="KRH08178.1"/>
    <property type="molecule type" value="Genomic_DNA"/>
</dbReference>